<dbReference type="InterPro" id="IPR052587">
    <property type="entry name" value="TELO2-interacting_protein_1"/>
</dbReference>
<name>W2SL97_NECAM</name>
<reference evidence="3" key="1">
    <citation type="journal article" date="2014" name="Nat. Genet.">
        <title>Genome of the human hookworm Necator americanus.</title>
        <authorList>
            <person name="Tang Y.T."/>
            <person name="Gao X."/>
            <person name="Rosa B.A."/>
            <person name="Abubucker S."/>
            <person name="Hallsworth-Pepin K."/>
            <person name="Martin J."/>
            <person name="Tyagi R."/>
            <person name="Heizer E."/>
            <person name="Zhang X."/>
            <person name="Bhonagiri-Palsikar V."/>
            <person name="Minx P."/>
            <person name="Warren W.C."/>
            <person name="Wang Q."/>
            <person name="Zhan B."/>
            <person name="Hotez P.J."/>
            <person name="Sternberg P.W."/>
            <person name="Dougall A."/>
            <person name="Gaze S.T."/>
            <person name="Mulvenna J."/>
            <person name="Sotillo J."/>
            <person name="Ranganathan S."/>
            <person name="Rabelo E.M."/>
            <person name="Wilson R.K."/>
            <person name="Felgner P.L."/>
            <person name="Bethony J."/>
            <person name="Hawdon J.M."/>
            <person name="Gasser R.B."/>
            <person name="Loukas A."/>
            <person name="Mitreva M."/>
        </authorList>
    </citation>
    <scope>NUCLEOTIDE SEQUENCE [LARGE SCALE GENOMIC DNA]</scope>
</reference>
<protein>
    <recommendedName>
        <fullName evidence="1">TTI1 C-terminal TPR domain-containing protein</fullName>
    </recommendedName>
</protein>
<dbReference type="InterPro" id="IPR057567">
    <property type="entry name" value="TPR_TTI1_C"/>
</dbReference>
<evidence type="ECO:0000313" key="3">
    <source>
        <dbReference type="Proteomes" id="UP000053676"/>
    </source>
</evidence>
<dbReference type="SUPFAM" id="SSF48371">
    <property type="entry name" value="ARM repeat"/>
    <property type="match status" value="1"/>
</dbReference>
<evidence type="ECO:0000313" key="2">
    <source>
        <dbReference type="EMBL" id="ETN69517.1"/>
    </source>
</evidence>
<dbReference type="PANTHER" id="PTHR18460">
    <property type="entry name" value="TEL2 INTERACTING PROTEIN 1 TTI1 FAMILY MEMBER"/>
    <property type="match status" value="1"/>
</dbReference>
<sequence length="141" mass="16749">MVHQNWEVLINRFRDKELEVRHEALKVVTQIVRLSKTFVYRKVRYQMWPVLGKWMHDASIHTYSTTSVAYKYQLFVLQSVAEIFIGIEASSDDLNLVLEMLALYCNRTGTPQLKKEAESATKRLNVYLERRKRKKDLGEIW</sequence>
<proteinExistence type="predicted"/>
<dbReference type="KEGG" id="nai:NECAME_05230"/>
<dbReference type="Pfam" id="PF24181">
    <property type="entry name" value="TPR_TTI1_C"/>
    <property type="match status" value="1"/>
</dbReference>
<feature type="domain" description="TTI1 C-terminal TPR" evidence="1">
    <location>
        <begin position="1"/>
        <end position="124"/>
    </location>
</feature>
<dbReference type="PANTHER" id="PTHR18460:SF3">
    <property type="entry name" value="TELO2-INTERACTING PROTEIN 1 HOMOLOG"/>
    <property type="match status" value="1"/>
</dbReference>
<dbReference type="OrthoDB" id="5865642at2759"/>
<organism evidence="2 3">
    <name type="scientific">Necator americanus</name>
    <name type="common">Human hookworm</name>
    <dbReference type="NCBI Taxonomy" id="51031"/>
    <lineage>
        <taxon>Eukaryota</taxon>
        <taxon>Metazoa</taxon>
        <taxon>Ecdysozoa</taxon>
        <taxon>Nematoda</taxon>
        <taxon>Chromadorea</taxon>
        <taxon>Rhabditida</taxon>
        <taxon>Rhabditina</taxon>
        <taxon>Rhabditomorpha</taxon>
        <taxon>Strongyloidea</taxon>
        <taxon>Ancylostomatidae</taxon>
        <taxon>Bunostominae</taxon>
        <taxon>Necator</taxon>
    </lineage>
</organism>
<keyword evidence="3" id="KW-1185">Reference proteome</keyword>
<gene>
    <name evidence="2" type="ORF">NECAME_05230</name>
</gene>
<dbReference type="Proteomes" id="UP000053676">
    <property type="component" value="Unassembled WGS sequence"/>
</dbReference>
<dbReference type="AlphaFoldDB" id="W2SL97"/>
<dbReference type="STRING" id="51031.W2SL97"/>
<evidence type="ECO:0000259" key="1">
    <source>
        <dbReference type="Pfam" id="PF24181"/>
    </source>
</evidence>
<accession>W2SL97</accession>
<dbReference type="EMBL" id="KI669098">
    <property type="protein sequence ID" value="ETN69517.1"/>
    <property type="molecule type" value="Genomic_DNA"/>
</dbReference>
<dbReference type="GO" id="GO:0005737">
    <property type="term" value="C:cytoplasm"/>
    <property type="evidence" value="ECO:0007669"/>
    <property type="project" value="TreeGrafter"/>
</dbReference>
<dbReference type="InterPro" id="IPR016024">
    <property type="entry name" value="ARM-type_fold"/>
</dbReference>